<proteinExistence type="predicted"/>
<evidence type="ECO:0000256" key="2">
    <source>
        <dbReference type="SAM" id="MobiDB-lite"/>
    </source>
</evidence>
<reference evidence="4" key="1">
    <citation type="journal article" date="2021" name="Nat. Commun.">
        <title>Genomic analyses provide insights into spinach domestication and the genetic basis of agronomic traits.</title>
        <authorList>
            <person name="Cai X."/>
            <person name="Sun X."/>
            <person name="Xu C."/>
            <person name="Sun H."/>
            <person name="Wang X."/>
            <person name="Ge C."/>
            <person name="Zhang Z."/>
            <person name="Wang Q."/>
            <person name="Fei Z."/>
            <person name="Jiao C."/>
            <person name="Wang Q."/>
        </authorList>
    </citation>
    <scope>NUCLEOTIDE SEQUENCE [LARGE SCALE GENOMIC DNA]</scope>
    <source>
        <strain evidence="4">cv. Varoflay</strain>
    </source>
</reference>
<dbReference type="RefSeq" id="XP_021859879.2">
    <property type="nucleotide sequence ID" value="XM_022004187.2"/>
</dbReference>
<organism evidence="4 5">
    <name type="scientific">Spinacia oleracea</name>
    <name type="common">Spinach</name>
    <dbReference type="NCBI Taxonomy" id="3562"/>
    <lineage>
        <taxon>Eukaryota</taxon>
        <taxon>Viridiplantae</taxon>
        <taxon>Streptophyta</taxon>
        <taxon>Embryophyta</taxon>
        <taxon>Tracheophyta</taxon>
        <taxon>Spermatophyta</taxon>
        <taxon>Magnoliopsida</taxon>
        <taxon>eudicotyledons</taxon>
        <taxon>Gunneridae</taxon>
        <taxon>Pentapetalae</taxon>
        <taxon>Caryophyllales</taxon>
        <taxon>Chenopodiaceae</taxon>
        <taxon>Chenopodioideae</taxon>
        <taxon>Anserineae</taxon>
        <taxon>Spinacia</taxon>
    </lineage>
</organism>
<reference evidence="5" key="2">
    <citation type="submission" date="2025-08" db="UniProtKB">
        <authorList>
            <consortium name="RefSeq"/>
        </authorList>
    </citation>
    <scope>IDENTIFICATION</scope>
    <source>
        <tissue evidence="5">Leaf</tissue>
    </source>
</reference>
<protein>
    <recommendedName>
        <fullName evidence="3">CCHC-type domain-containing protein</fullName>
    </recommendedName>
</protein>
<keyword evidence="1" id="KW-0862">Zinc</keyword>
<evidence type="ECO:0000256" key="1">
    <source>
        <dbReference type="PROSITE-ProRule" id="PRU00047"/>
    </source>
</evidence>
<name>A0A9R0J4P1_SPIOL</name>
<feature type="domain" description="CCHC-type" evidence="3">
    <location>
        <begin position="114"/>
        <end position="127"/>
    </location>
</feature>
<evidence type="ECO:0000313" key="5">
    <source>
        <dbReference type="RefSeq" id="XP_021859879.2"/>
    </source>
</evidence>
<keyword evidence="1" id="KW-0863">Zinc-finger</keyword>
<dbReference type="PANTHER" id="PTHR31286:SF178">
    <property type="entry name" value="DUF4283 DOMAIN-CONTAINING PROTEIN"/>
    <property type="match status" value="1"/>
</dbReference>
<accession>A0A9R0J4P1</accession>
<sequence length="216" mass="23977">MRTGLQRKILLSSTLQGGNVRPSVPPLHKVPFWIRVYDLPLRGRNNENNAKAIGNKLGEFVSMDKSDSVGINKSLRIRVLIDACKTLPCMVNLKQRGGVVEKLSIKLVKLPVFCYVCDKLGHGEKDCDANTGDDEAERQYSDKLRASPRKINKGEVGKPSKGSCARALFVTRKKPAPTVEEVKVIQEVDEKLQFVSLDLVSGTEKARRDSNEDGLF</sequence>
<gene>
    <name evidence="5" type="primary">LOC110798987</name>
</gene>
<dbReference type="GeneID" id="110798987"/>
<keyword evidence="1" id="KW-0479">Metal-binding</keyword>
<dbReference type="InterPro" id="IPR001878">
    <property type="entry name" value="Znf_CCHC"/>
</dbReference>
<dbReference type="PANTHER" id="PTHR31286">
    <property type="entry name" value="GLYCINE-RICH CELL WALL STRUCTURAL PROTEIN 1.8-LIKE"/>
    <property type="match status" value="1"/>
</dbReference>
<dbReference type="GO" id="GO:0008270">
    <property type="term" value="F:zinc ion binding"/>
    <property type="evidence" value="ECO:0007669"/>
    <property type="project" value="UniProtKB-KW"/>
</dbReference>
<dbReference type="PROSITE" id="PS50158">
    <property type="entry name" value="ZF_CCHC"/>
    <property type="match status" value="1"/>
</dbReference>
<evidence type="ECO:0000259" key="3">
    <source>
        <dbReference type="PROSITE" id="PS50158"/>
    </source>
</evidence>
<dbReference type="AlphaFoldDB" id="A0A9R0J4P1"/>
<dbReference type="GO" id="GO:0003676">
    <property type="term" value="F:nucleic acid binding"/>
    <property type="evidence" value="ECO:0007669"/>
    <property type="project" value="InterPro"/>
</dbReference>
<feature type="region of interest" description="Disordered" evidence="2">
    <location>
        <begin position="127"/>
        <end position="162"/>
    </location>
</feature>
<dbReference type="KEGG" id="soe:110798987"/>
<evidence type="ECO:0000313" key="4">
    <source>
        <dbReference type="Proteomes" id="UP000813463"/>
    </source>
</evidence>
<dbReference type="InterPro" id="IPR040256">
    <property type="entry name" value="At4g02000-like"/>
</dbReference>
<dbReference type="Proteomes" id="UP000813463">
    <property type="component" value="Chromosome 1"/>
</dbReference>
<keyword evidence="4" id="KW-1185">Reference proteome</keyword>